<dbReference type="PROSITE" id="PS51257">
    <property type="entry name" value="PROKAR_LIPOPROTEIN"/>
    <property type="match status" value="1"/>
</dbReference>
<evidence type="ECO:0000256" key="3">
    <source>
        <dbReference type="ARBA" id="ARBA00023002"/>
    </source>
</evidence>
<accession>A0A6A6IJ67</accession>
<dbReference type="Proteomes" id="UP000800094">
    <property type="component" value="Unassembled WGS sequence"/>
</dbReference>
<evidence type="ECO:0000256" key="1">
    <source>
        <dbReference type="ARBA" id="ARBA00022630"/>
    </source>
</evidence>
<keyword evidence="6" id="KW-1185">Reference proteome</keyword>
<dbReference type="PANTHER" id="PTHR46865:SF2">
    <property type="entry name" value="MONOOXYGENASE"/>
    <property type="match status" value="1"/>
</dbReference>
<dbReference type="GeneID" id="54574994"/>
<sequence length="427" mass="47161">MAQKPLSILISGAGVAGSSLALMAACQPLFNPKPIITLLERSATPRTTGQAIDIRGPAVRVIRQLGLEKKIKELHTTELGIIIVNARGKNVAQFDASGDADKQAAFSSEYEILRGDLTALLLQEIEAAREGEQANVKIVYGESIDSLKEHDDGVAVKFGNGKLEPQKYDVVVAADGMSSRTRPMIFKEQAPQECTNPIGMFIAYFTIPRIKDDDDYWRWRNVPGGLAAHIRPHRNKTTMGVYLSVVNAKKERLPELDEVLSKDANAQKAFLRKRFEGGGWKTERLLDGMDQCGDFYMQQVAQIRMPNWTKGRCAIVGDSAFATMGIGTSLAMTGAYIIAGELAKMSSTSSEDISAALGRYEEIFRPYVDNHTTAPLGFPQFANPQTKFGIGVLHAVLKAAYWTRLDKLFQGLGDTKEEEWKLPDYRW</sequence>
<dbReference type="InterPro" id="IPR002938">
    <property type="entry name" value="FAD-bd"/>
</dbReference>
<dbReference type="GO" id="GO:0071949">
    <property type="term" value="F:FAD binding"/>
    <property type="evidence" value="ECO:0007669"/>
    <property type="project" value="InterPro"/>
</dbReference>
<dbReference type="RefSeq" id="XP_033684926.1">
    <property type="nucleotide sequence ID" value="XM_033821664.1"/>
</dbReference>
<dbReference type="GO" id="GO:0016491">
    <property type="term" value="F:oxidoreductase activity"/>
    <property type="evidence" value="ECO:0007669"/>
    <property type="project" value="UniProtKB-KW"/>
</dbReference>
<organism evidence="5 6">
    <name type="scientific">Trematosphaeria pertusa</name>
    <dbReference type="NCBI Taxonomy" id="390896"/>
    <lineage>
        <taxon>Eukaryota</taxon>
        <taxon>Fungi</taxon>
        <taxon>Dikarya</taxon>
        <taxon>Ascomycota</taxon>
        <taxon>Pezizomycotina</taxon>
        <taxon>Dothideomycetes</taxon>
        <taxon>Pleosporomycetidae</taxon>
        <taxon>Pleosporales</taxon>
        <taxon>Massarineae</taxon>
        <taxon>Trematosphaeriaceae</taxon>
        <taxon>Trematosphaeria</taxon>
    </lineage>
</organism>
<reference evidence="5" key="1">
    <citation type="journal article" date="2020" name="Stud. Mycol.">
        <title>101 Dothideomycetes genomes: a test case for predicting lifestyles and emergence of pathogens.</title>
        <authorList>
            <person name="Haridas S."/>
            <person name="Albert R."/>
            <person name="Binder M."/>
            <person name="Bloem J."/>
            <person name="Labutti K."/>
            <person name="Salamov A."/>
            <person name="Andreopoulos B."/>
            <person name="Baker S."/>
            <person name="Barry K."/>
            <person name="Bills G."/>
            <person name="Bluhm B."/>
            <person name="Cannon C."/>
            <person name="Castanera R."/>
            <person name="Culley D."/>
            <person name="Daum C."/>
            <person name="Ezra D."/>
            <person name="Gonzalez J."/>
            <person name="Henrissat B."/>
            <person name="Kuo A."/>
            <person name="Liang C."/>
            <person name="Lipzen A."/>
            <person name="Lutzoni F."/>
            <person name="Magnuson J."/>
            <person name="Mondo S."/>
            <person name="Nolan M."/>
            <person name="Ohm R."/>
            <person name="Pangilinan J."/>
            <person name="Park H.-J."/>
            <person name="Ramirez L."/>
            <person name="Alfaro M."/>
            <person name="Sun H."/>
            <person name="Tritt A."/>
            <person name="Yoshinaga Y."/>
            <person name="Zwiers L.-H."/>
            <person name="Turgeon B."/>
            <person name="Goodwin S."/>
            <person name="Spatafora J."/>
            <person name="Crous P."/>
            <person name="Grigoriev I."/>
        </authorList>
    </citation>
    <scope>NUCLEOTIDE SEQUENCE</scope>
    <source>
        <strain evidence="5">CBS 122368</strain>
    </source>
</reference>
<dbReference type="SUPFAM" id="SSF51905">
    <property type="entry name" value="FAD/NAD(P)-binding domain"/>
    <property type="match status" value="1"/>
</dbReference>
<protein>
    <submittedName>
        <fullName evidence="5">FAD/NAD(P)-binding domain-containing protein</fullName>
    </submittedName>
</protein>
<keyword evidence="1" id="KW-0285">Flavoprotein</keyword>
<dbReference type="OrthoDB" id="655030at2759"/>
<proteinExistence type="predicted"/>
<name>A0A6A6IJ67_9PLEO</name>
<evidence type="ECO:0000313" key="5">
    <source>
        <dbReference type="EMBL" id="KAF2249922.1"/>
    </source>
</evidence>
<keyword evidence="3" id="KW-0560">Oxidoreductase</keyword>
<feature type="domain" description="FAD-binding" evidence="4">
    <location>
        <begin position="8"/>
        <end position="350"/>
    </location>
</feature>
<dbReference type="AlphaFoldDB" id="A0A6A6IJ67"/>
<dbReference type="Gene3D" id="3.50.50.60">
    <property type="entry name" value="FAD/NAD(P)-binding domain"/>
    <property type="match status" value="1"/>
</dbReference>
<keyword evidence="2" id="KW-0274">FAD</keyword>
<evidence type="ECO:0000259" key="4">
    <source>
        <dbReference type="Pfam" id="PF01494"/>
    </source>
</evidence>
<gene>
    <name evidence="5" type="ORF">BU26DRAFT_292734</name>
</gene>
<dbReference type="InterPro" id="IPR036188">
    <property type="entry name" value="FAD/NAD-bd_sf"/>
</dbReference>
<dbReference type="PRINTS" id="PR00420">
    <property type="entry name" value="RNGMNOXGNASE"/>
</dbReference>
<dbReference type="EMBL" id="ML987194">
    <property type="protein sequence ID" value="KAF2249922.1"/>
    <property type="molecule type" value="Genomic_DNA"/>
</dbReference>
<dbReference type="InterPro" id="IPR051704">
    <property type="entry name" value="FAD_aromatic-hydroxylase"/>
</dbReference>
<dbReference type="PANTHER" id="PTHR46865">
    <property type="entry name" value="OXIDOREDUCTASE-RELATED"/>
    <property type="match status" value="1"/>
</dbReference>
<evidence type="ECO:0000313" key="6">
    <source>
        <dbReference type="Proteomes" id="UP000800094"/>
    </source>
</evidence>
<evidence type="ECO:0000256" key="2">
    <source>
        <dbReference type="ARBA" id="ARBA00022827"/>
    </source>
</evidence>
<dbReference type="Pfam" id="PF01494">
    <property type="entry name" value="FAD_binding_3"/>
    <property type="match status" value="1"/>
</dbReference>